<reference evidence="3 4" key="1">
    <citation type="submission" date="2022-08" db="EMBL/GenBank/DDBJ databases">
        <title>Bacterial and archaeal communities from various locations to study Microbial Dark Matter (Phase II).</title>
        <authorList>
            <person name="Stepanauskas R."/>
        </authorList>
    </citation>
    <scope>NUCLEOTIDE SEQUENCE [LARGE SCALE GENOMIC DNA]</scope>
    <source>
        <strain evidence="3 4">PD1</strain>
    </source>
</reference>
<dbReference type="Proteomes" id="UP001204798">
    <property type="component" value="Unassembled WGS sequence"/>
</dbReference>
<dbReference type="EMBL" id="JANUCP010000003">
    <property type="protein sequence ID" value="MCS3919619.1"/>
    <property type="molecule type" value="Genomic_DNA"/>
</dbReference>
<dbReference type="CDD" id="cd12108">
    <property type="entry name" value="Hr-like"/>
    <property type="match status" value="1"/>
</dbReference>
<feature type="compositionally biased region" description="Basic and acidic residues" evidence="1">
    <location>
        <begin position="7"/>
        <end position="17"/>
    </location>
</feature>
<feature type="domain" description="Hemerythrin-like" evidence="2">
    <location>
        <begin position="30"/>
        <end position="153"/>
    </location>
</feature>
<feature type="region of interest" description="Disordered" evidence="1">
    <location>
        <begin position="1"/>
        <end position="25"/>
    </location>
</feature>
<evidence type="ECO:0000313" key="4">
    <source>
        <dbReference type="Proteomes" id="UP001204798"/>
    </source>
</evidence>
<gene>
    <name evidence="3" type="ORF">M2350_002032</name>
</gene>
<dbReference type="InterPro" id="IPR012312">
    <property type="entry name" value="Hemerythrin-like"/>
</dbReference>
<proteinExistence type="predicted"/>
<evidence type="ECO:0000259" key="2">
    <source>
        <dbReference type="Pfam" id="PF01814"/>
    </source>
</evidence>
<dbReference type="PANTHER" id="PTHR39966">
    <property type="entry name" value="BLL2471 PROTEIN-RELATED"/>
    <property type="match status" value="1"/>
</dbReference>
<keyword evidence="4" id="KW-1185">Reference proteome</keyword>
<dbReference type="PANTHER" id="PTHR39966:SF1">
    <property type="entry name" value="HEMERYTHRIN-LIKE DOMAIN-CONTAINING PROTEIN"/>
    <property type="match status" value="1"/>
</dbReference>
<sequence>MTPFPFSEREDMLHTEESESASEWSPATLHLVDEHERFRAKMTEWQKALEDSDDAERRRILRDIAAFLDGEVELHARKEDEVYFPALEPYHATLLMYEAHDLIRNEVASFKEALAAWERGELPFSKVQTALERVFTLLHDHFGEEELVYFPAAERNWSEAEKAEVWEKMQAFLRDESETQDTQNQQGGVKR</sequence>
<protein>
    <submittedName>
        <fullName evidence="3">Hemerythrin-like domain-containing protein</fullName>
    </submittedName>
</protein>
<evidence type="ECO:0000256" key="1">
    <source>
        <dbReference type="SAM" id="MobiDB-lite"/>
    </source>
</evidence>
<name>A0ABT2ENS2_9BACT</name>
<dbReference type="Gene3D" id="1.20.120.520">
    <property type="entry name" value="nmb1532 protein domain like"/>
    <property type="match status" value="1"/>
</dbReference>
<comment type="caution">
    <text evidence="3">The sequence shown here is derived from an EMBL/GenBank/DDBJ whole genome shotgun (WGS) entry which is preliminary data.</text>
</comment>
<organism evidence="3 4">
    <name type="scientific">Candidatus Fervidibacter sacchari</name>
    <dbReference type="NCBI Taxonomy" id="1448929"/>
    <lineage>
        <taxon>Bacteria</taxon>
        <taxon>Candidatus Fervidibacterota</taxon>
        <taxon>Candidatus Fervidibacter</taxon>
    </lineage>
</organism>
<accession>A0ABT2ENS2</accession>
<dbReference type="Pfam" id="PF01814">
    <property type="entry name" value="Hemerythrin"/>
    <property type="match status" value="1"/>
</dbReference>
<dbReference type="RefSeq" id="WP_029699877.1">
    <property type="nucleotide sequence ID" value="NZ_CP130454.1"/>
</dbReference>
<evidence type="ECO:0000313" key="3">
    <source>
        <dbReference type="EMBL" id="MCS3919619.1"/>
    </source>
</evidence>